<organism evidence="2 3">
    <name type="scientific">Cannabis sativa</name>
    <name type="common">Hemp</name>
    <name type="synonym">Marijuana</name>
    <dbReference type="NCBI Taxonomy" id="3483"/>
    <lineage>
        <taxon>Eukaryota</taxon>
        <taxon>Viridiplantae</taxon>
        <taxon>Streptophyta</taxon>
        <taxon>Embryophyta</taxon>
        <taxon>Tracheophyta</taxon>
        <taxon>Spermatophyta</taxon>
        <taxon>Magnoliopsida</taxon>
        <taxon>eudicotyledons</taxon>
        <taxon>Gunneridae</taxon>
        <taxon>Pentapetalae</taxon>
        <taxon>rosids</taxon>
        <taxon>fabids</taxon>
        <taxon>Rosales</taxon>
        <taxon>Cannabaceae</taxon>
        <taxon>Cannabis</taxon>
    </lineage>
</organism>
<feature type="transmembrane region" description="Helical" evidence="1">
    <location>
        <begin position="232"/>
        <end position="251"/>
    </location>
</feature>
<protein>
    <submittedName>
        <fullName evidence="2">Uncharacterized protein</fullName>
    </submittedName>
</protein>
<evidence type="ECO:0000256" key="1">
    <source>
        <dbReference type="SAM" id="Phobius"/>
    </source>
</evidence>
<dbReference type="EnsemblPlants" id="evm.model.06.542">
    <property type="protein sequence ID" value="cds.evm.model.06.542"/>
    <property type="gene ID" value="evm.TU.06.542"/>
</dbReference>
<keyword evidence="1" id="KW-0812">Transmembrane</keyword>
<name>A0A803PYS7_CANSA</name>
<accession>A0A803PYS7</accession>
<dbReference type="Proteomes" id="UP000596661">
    <property type="component" value="Chromosome 6"/>
</dbReference>
<evidence type="ECO:0000313" key="3">
    <source>
        <dbReference type="Proteomes" id="UP000596661"/>
    </source>
</evidence>
<evidence type="ECO:0000313" key="2">
    <source>
        <dbReference type="EnsemblPlants" id="cds.evm.model.06.542"/>
    </source>
</evidence>
<reference evidence="2" key="2">
    <citation type="submission" date="2021-03" db="UniProtKB">
        <authorList>
            <consortium name="EnsemblPlants"/>
        </authorList>
    </citation>
    <scope>IDENTIFICATION</scope>
</reference>
<sequence length="252" mass="29131">MMRAYRARRDDASSSSDKEWLQNFFENEGCNVSATTRVPAEFHALCLRTERRRDYRRMQARKRWAWDADLERERLANERWMEECLREGAPFYPRGFPTCCRWCSKRVAALGLGTYASSRAEPAPPLALCPFAIFPPALAPVEEVKEDPEVTEGSSTQTTAAYYPELEATAQSENFEEVHVSTEDSPSVFCISASPFPQELPRVVSEIIRPPSSFNRRGWLAMRRTFQQREIFLYRGSIYFIFRGFLVIVSLR</sequence>
<dbReference type="Gramene" id="evm.model.06.542">
    <property type="protein sequence ID" value="cds.evm.model.06.542"/>
    <property type="gene ID" value="evm.TU.06.542"/>
</dbReference>
<keyword evidence="3" id="KW-1185">Reference proteome</keyword>
<keyword evidence="1" id="KW-1133">Transmembrane helix</keyword>
<keyword evidence="1" id="KW-0472">Membrane</keyword>
<proteinExistence type="predicted"/>
<reference evidence="2" key="1">
    <citation type="submission" date="2018-11" db="EMBL/GenBank/DDBJ databases">
        <authorList>
            <person name="Grassa J C."/>
        </authorList>
    </citation>
    <scope>NUCLEOTIDE SEQUENCE [LARGE SCALE GENOMIC DNA]</scope>
</reference>
<dbReference type="EMBL" id="UZAU01000566">
    <property type="status" value="NOT_ANNOTATED_CDS"/>
    <property type="molecule type" value="Genomic_DNA"/>
</dbReference>
<dbReference type="AlphaFoldDB" id="A0A803PYS7"/>